<comment type="caution">
    <text evidence="1">The sequence shown here is derived from an EMBL/GenBank/DDBJ whole genome shotgun (WGS) entry which is preliminary data.</text>
</comment>
<protein>
    <submittedName>
        <fullName evidence="1">Uncharacterized protein</fullName>
    </submittedName>
</protein>
<accession>A0A919N5I9</accession>
<sequence length="43" mass="4777">MSWVRDDIREYGVDRLGHTSAVLVVDDTGFVKKGVTSAGVQRR</sequence>
<gene>
    <name evidence="1" type="ORF">Asi03nite_23570</name>
</gene>
<evidence type="ECO:0000313" key="2">
    <source>
        <dbReference type="Proteomes" id="UP000629619"/>
    </source>
</evidence>
<keyword evidence="2" id="KW-1185">Reference proteome</keyword>
<reference evidence="1" key="1">
    <citation type="submission" date="2021-01" db="EMBL/GenBank/DDBJ databases">
        <title>Whole genome shotgun sequence of Actinoplanes siamensis NBRC 109076.</title>
        <authorList>
            <person name="Komaki H."/>
            <person name="Tamura T."/>
        </authorList>
    </citation>
    <scope>NUCLEOTIDE SEQUENCE</scope>
    <source>
        <strain evidence="1">NBRC 109076</strain>
    </source>
</reference>
<dbReference type="AlphaFoldDB" id="A0A919N5I9"/>
<dbReference type="EMBL" id="BOMW01000021">
    <property type="protein sequence ID" value="GIF04819.1"/>
    <property type="molecule type" value="Genomic_DNA"/>
</dbReference>
<organism evidence="1 2">
    <name type="scientific">Actinoplanes siamensis</name>
    <dbReference type="NCBI Taxonomy" id="1223317"/>
    <lineage>
        <taxon>Bacteria</taxon>
        <taxon>Bacillati</taxon>
        <taxon>Actinomycetota</taxon>
        <taxon>Actinomycetes</taxon>
        <taxon>Micromonosporales</taxon>
        <taxon>Micromonosporaceae</taxon>
        <taxon>Actinoplanes</taxon>
    </lineage>
</organism>
<dbReference type="Proteomes" id="UP000629619">
    <property type="component" value="Unassembled WGS sequence"/>
</dbReference>
<evidence type="ECO:0000313" key="1">
    <source>
        <dbReference type="EMBL" id="GIF04819.1"/>
    </source>
</evidence>
<name>A0A919N5I9_9ACTN</name>
<proteinExistence type="predicted"/>